<dbReference type="InterPro" id="IPR013328">
    <property type="entry name" value="6PGD_dom2"/>
</dbReference>
<dbReference type="Proteomes" id="UP000234254">
    <property type="component" value="Unassembled WGS sequence"/>
</dbReference>
<dbReference type="SUPFAM" id="SSF48179">
    <property type="entry name" value="6-phosphogluconate dehydrogenase C-terminal domain-like"/>
    <property type="match status" value="1"/>
</dbReference>
<dbReference type="InterPro" id="IPR036291">
    <property type="entry name" value="NAD(P)-bd_dom_sf"/>
</dbReference>
<dbReference type="RefSeq" id="XP_024689584.1">
    <property type="nucleotide sequence ID" value="XM_024842018.1"/>
</dbReference>
<evidence type="ECO:0000313" key="5">
    <source>
        <dbReference type="Proteomes" id="UP000234254"/>
    </source>
</evidence>
<dbReference type="Pfam" id="PF09130">
    <property type="entry name" value="DUF1932"/>
    <property type="match status" value="1"/>
</dbReference>
<comment type="caution">
    <text evidence="4">The sequence shown here is derived from an EMBL/GenBank/DDBJ whole genome shotgun (WGS) entry which is preliminary data.</text>
</comment>
<dbReference type="GO" id="GO:0050661">
    <property type="term" value="F:NADP binding"/>
    <property type="evidence" value="ECO:0007669"/>
    <property type="project" value="InterPro"/>
</dbReference>
<evidence type="ECO:0000259" key="3">
    <source>
        <dbReference type="Pfam" id="PF09130"/>
    </source>
</evidence>
<evidence type="ECO:0000256" key="1">
    <source>
        <dbReference type="SAM" id="MobiDB-lite"/>
    </source>
</evidence>
<feature type="domain" description="Phosphogluconate dehydrogenase NAD-binding putative C-terminal" evidence="3">
    <location>
        <begin position="204"/>
        <end position="273"/>
    </location>
</feature>
<dbReference type="Gene3D" id="3.40.50.720">
    <property type="entry name" value="NAD(P)-binding Rossmann-like Domain"/>
    <property type="match status" value="1"/>
</dbReference>
<keyword evidence="5" id="KW-1185">Reference proteome</keyword>
<dbReference type="VEuPathDB" id="FungiDB:P168DRAFT_57240"/>
<evidence type="ECO:0000313" key="4">
    <source>
        <dbReference type="EMBL" id="PKY00990.1"/>
    </source>
</evidence>
<dbReference type="Pfam" id="PF03446">
    <property type="entry name" value="NAD_binding_2"/>
    <property type="match status" value="1"/>
</dbReference>
<feature type="domain" description="6-phosphogluconate dehydrogenase NADP-binding" evidence="2">
    <location>
        <begin position="8"/>
        <end position="87"/>
    </location>
</feature>
<gene>
    <name evidence="4" type="ORF">P168DRAFT_57240</name>
</gene>
<dbReference type="AlphaFoldDB" id="A0A2I1CTN5"/>
<proteinExistence type="predicted"/>
<dbReference type="SUPFAM" id="SSF51735">
    <property type="entry name" value="NAD(P)-binding Rossmann-fold domains"/>
    <property type="match status" value="1"/>
</dbReference>
<dbReference type="GeneID" id="36549547"/>
<reference evidence="4" key="1">
    <citation type="submission" date="2016-12" db="EMBL/GenBank/DDBJ databases">
        <title>The genomes of Aspergillus section Nigri reveals drivers in fungal speciation.</title>
        <authorList>
            <consortium name="DOE Joint Genome Institute"/>
            <person name="Vesth T.C."/>
            <person name="Nybo J."/>
            <person name="Theobald S."/>
            <person name="Brandl J."/>
            <person name="Frisvad J.C."/>
            <person name="Nielsen K.F."/>
            <person name="Lyhne E.K."/>
            <person name="Kogle M.E."/>
            <person name="Kuo A."/>
            <person name="Riley R."/>
            <person name="Clum A."/>
            <person name="Nolan M."/>
            <person name="Lipzen A."/>
            <person name="Salamov A."/>
            <person name="Henrissat B."/>
            <person name="Wiebenga A."/>
            <person name="De vries R.P."/>
            <person name="Grigoriev I.V."/>
            <person name="Mortensen U.H."/>
            <person name="Andersen M.R."/>
            <person name="Baker S.E."/>
        </authorList>
    </citation>
    <scope>NUCLEOTIDE SEQUENCE</scope>
    <source>
        <strain evidence="4">IBT 28561</strain>
    </source>
</reference>
<evidence type="ECO:0000259" key="2">
    <source>
        <dbReference type="Pfam" id="PF03446"/>
    </source>
</evidence>
<feature type="region of interest" description="Disordered" evidence="1">
    <location>
        <begin position="282"/>
        <end position="312"/>
    </location>
</feature>
<protein>
    <submittedName>
        <fullName evidence="4">6-phosphogluconate dehydrogenase C-terminal domain-like protein</fullName>
    </submittedName>
</protein>
<name>A0A2I1CTN5_ASPC2</name>
<organism evidence="4 5">
    <name type="scientific">Aspergillus campestris (strain IBT 28561)</name>
    <dbReference type="NCBI Taxonomy" id="1392248"/>
    <lineage>
        <taxon>Eukaryota</taxon>
        <taxon>Fungi</taxon>
        <taxon>Dikarya</taxon>
        <taxon>Ascomycota</taxon>
        <taxon>Pezizomycotina</taxon>
        <taxon>Eurotiomycetes</taxon>
        <taxon>Eurotiomycetidae</taxon>
        <taxon>Eurotiales</taxon>
        <taxon>Aspergillaceae</taxon>
        <taxon>Aspergillus</taxon>
        <taxon>Aspergillus subgen. Circumdati</taxon>
    </lineage>
</organism>
<accession>A0A2I1CTN5</accession>
<dbReference type="InterPro" id="IPR015814">
    <property type="entry name" value="Pgluconate_DH_NAD-bd_C"/>
</dbReference>
<dbReference type="EMBL" id="MSFM01000012">
    <property type="protein sequence ID" value="PKY00990.1"/>
    <property type="molecule type" value="Genomic_DNA"/>
</dbReference>
<dbReference type="InterPro" id="IPR008927">
    <property type="entry name" value="6-PGluconate_DH-like_C_sf"/>
</dbReference>
<dbReference type="OrthoDB" id="9988102at2759"/>
<sequence length="312" mass="33459">MSVSLKCIGVISIGEMGLGVARLLIAHGYRVVTFVADRSATTQNRASSAGVEECQSLREMVCESDCVLSIVPPKDAHDTARRIAAELPSRAAKRSTPLYFLELNAVSPSSARAMAALFTATPSAAVTIDGGIIGGPPQPVDDDRWKSPRLVMSGPSPLPDGQLTTILNVRHVSTEIGAASGLKMCFASLTKGFTALAIQSFTSAQGLGTLPELRDLLQEHFPAMLSRADAGVRSMPPKAYRWVREMEEIGDTFADEGFERDLFYQVAQVYRTVADDPILGQEQTGQRERGQTAEDVAGILHGALSREGEDPQ</sequence>
<dbReference type="Gene3D" id="1.10.1040.10">
    <property type="entry name" value="N-(1-d-carboxylethyl)-l-norvaline Dehydrogenase, domain 2"/>
    <property type="match status" value="1"/>
</dbReference>
<dbReference type="InterPro" id="IPR006115">
    <property type="entry name" value="6PGDH_NADP-bd"/>
</dbReference>